<accession>A0ABT3X3C5</accession>
<evidence type="ECO:0000313" key="1">
    <source>
        <dbReference type="EMBL" id="MCX7570111.1"/>
    </source>
</evidence>
<organism evidence="1 2">
    <name type="scientific">Tumebacillus lacus</name>
    <dbReference type="NCBI Taxonomy" id="2995335"/>
    <lineage>
        <taxon>Bacteria</taxon>
        <taxon>Bacillati</taxon>
        <taxon>Bacillota</taxon>
        <taxon>Bacilli</taxon>
        <taxon>Bacillales</taxon>
        <taxon>Alicyclobacillaceae</taxon>
        <taxon>Tumebacillus</taxon>
    </lineage>
</organism>
<proteinExistence type="predicted"/>
<comment type="caution">
    <text evidence="1">The sequence shown here is derived from an EMBL/GenBank/DDBJ whole genome shotgun (WGS) entry which is preliminary data.</text>
</comment>
<sequence length="71" mass="7865">MVLAPGWRPGVPPYLQELPPLRDELIHGTDAFVGIQQDTYAEFRLGSKLSDELKVNIFQGGCKQPILSLAE</sequence>
<dbReference type="Proteomes" id="UP001208017">
    <property type="component" value="Unassembled WGS sequence"/>
</dbReference>
<name>A0ABT3X3C5_9BACL</name>
<dbReference type="EMBL" id="JAPMLT010000003">
    <property type="protein sequence ID" value="MCX7570111.1"/>
    <property type="molecule type" value="Genomic_DNA"/>
</dbReference>
<dbReference type="RefSeq" id="WP_267151353.1">
    <property type="nucleotide sequence ID" value="NZ_JAPMLT010000003.1"/>
</dbReference>
<reference evidence="1 2" key="1">
    <citation type="submission" date="2022-11" db="EMBL/GenBank/DDBJ databases">
        <title>Study of microbial diversity in lake waters.</title>
        <authorList>
            <person name="Zhang J."/>
        </authorList>
    </citation>
    <scope>NUCLEOTIDE SEQUENCE [LARGE SCALE GENOMIC DNA]</scope>
    <source>
        <strain evidence="1 2">DT12</strain>
    </source>
</reference>
<protein>
    <submittedName>
        <fullName evidence="1">Uncharacterized protein</fullName>
    </submittedName>
</protein>
<keyword evidence="2" id="KW-1185">Reference proteome</keyword>
<evidence type="ECO:0000313" key="2">
    <source>
        <dbReference type="Proteomes" id="UP001208017"/>
    </source>
</evidence>
<gene>
    <name evidence="1" type="ORF">OS242_09050</name>
</gene>